<protein>
    <submittedName>
        <fullName evidence="2">Uncharacterized protein</fullName>
    </submittedName>
</protein>
<evidence type="ECO:0000313" key="2">
    <source>
        <dbReference type="EMBL" id="PMD19433.1"/>
    </source>
</evidence>
<name>A0A2J6PZI0_9HELO</name>
<dbReference type="EMBL" id="KZ613489">
    <property type="protein sequence ID" value="PMD19433.1"/>
    <property type="molecule type" value="Genomic_DNA"/>
</dbReference>
<evidence type="ECO:0000256" key="1">
    <source>
        <dbReference type="SAM" id="Phobius"/>
    </source>
</evidence>
<keyword evidence="3" id="KW-1185">Reference proteome</keyword>
<accession>A0A2J6PZI0</accession>
<dbReference type="Proteomes" id="UP000235672">
    <property type="component" value="Unassembled WGS sequence"/>
</dbReference>
<sequence>MSHHSYPSPGLFRALVCPDSMTSRGLTFHRVLGCILILIIISCIALVAGIFVCVLLERERGILLKRLLNASPGEERTELFLGRCYLHRLEMEAVKETRQKRLEKMCMGEPV</sequence>
<dbReference type="AlphaFoldDB" id="A0A2J6PZI0"/>
<keyword evidence="1" id="KW-0472">Membrane</keyword>
<keyword evidence="1" id="KW-1133">Transmembrane helix</keyword>
<reference evidence="2 3" key="1">
    <citation type="submission" date="2016-05" db="EMBL/GenBank/DDBJ databases">
        <title>A degradative enzymes factory behind the ericoid mycorrhizal symbiosis.</title>
        <authorList>
            <consortium name="DOE Joint Genome Institute"/>
            <person name="Martino E."/>
            <person name="Morin E."/>
            <person name="Grelet G."/>
            <person name="Kuo A."/>
            <person name="Kohler A."/>
            <person name="Daghino S."/>
            <person name="Barry K."/>
            <person name="Choi C."/>
            <person name="Cichocki N."/>
            <person name="Clum A."/>
            <person name="Copeland A."/>
            <person name="Hainaut M."/>
            <person name="Haridas S."/>
            <person name="Labutti K."/>
            <person name="Lindquist E."/>
            <person name="Lipzen A."/>
            <person name="Khouja H.-R."/>
            <person name="Murat C."/>
            <person name="Ohm R."/>
            <person name="Olson A."/>
            <person name="Spatafora J."/>
            <person name="Veneault-Fourrey C."/>
            <person name="Henrissat B."/>
            <person name="Grigoriev I."/>
            <person name="Martin F."/>
            <person name="Perotto S."/>
        </authorList>
    </citation>
    <scope>NUCLEOTIDE SEQUENCE [LARGE SCALE GENOMIC DNA]</scope>
    <source>
        <strain evidence="2 3">UAMH 7357</strain>
    </source>
</reference>
<proteinExistence type="predicted"/>
<evidence type="ECO:0000313" key="3">
    <source>
        <dbReference type="Proteomes" id="UP000235672"/>
    </source>
</evidence>
<gene>
    <name evidence="2" type="ORF">NA56DRAFT_647154</name>
</gene>
<feature type="transmembrane region" description="Helical" evidence="1">
    <location>
        <begin position="28"/>
        <end position="56"/>
    </location>
</feature>
<organism evidence="2 3">
    <name type="scientific">Hyaloscypha hepaticicola</name>
    <dbReference type="NCBI Taxonomy" id="2082293"/>
    <lineage>
        <taxon>Eukaryota</taxon>
        <taxon>Fungi</taxon>
        <taxon>Dikarya</taxon>
        <taxon>Ascomycota</taxon>
        <taxon>Pezizomycotina</taxon>
        <taxon>Leotiomycetes</taxon>
        <taxon>Helotiales</taxon>
        <taxon>Hyaloscyphaceae</taxon>
        <taxon>Hyaloscypha</taxon>
    </lineage>
</organism>
<keyword evidence="1" id="KW-0812">Transmembrane</keyword>